<reference evidence="2" key="2">
    <citation type="journal article" date="2019" name="IMA Fungus">
        <title>Genome sequencing and comparison of five Tilletia species to identify candidate genes for the detection of regulated species infecting wheat.</title>
        <authorList>
            <person name="Nguyen H.D.T."/>
            <person name="Sultana T."/>
            <person name="Kesanakurti P."/>
            <person name="Hambleton S."/>
        </authorList>
    </citation>
    <scope>NUCLEOTIDE SEQUENCE</scope>
    <source>
        <strain evidence="2">DAOMC 238032</strain>
    </source>
</reference>
<dbReference type="Proteomes" id="UP000077671">
    <property type="component" value="Unassembled WGS sequence"/>
</dbReference>
<evidence type="ECO:0000313" key="2">
    <source>
        <dbReference type="EMBL" id="KAE8250003.1"/>
    </source>
</evidence>
<feature type="compositionally biased region" description="Low complexity" evidence="1">
    <location>
        <begin position="404"/>
        <end position="441"/>
    </location>
</feature>
<feature type="region of interest" description="Disordered" evidence="1">
    <location>
        <begin position="28"/>
        <end position="52"/>
    </location>
</feature>
<gene>
    <name evidence="2" type="ORF">A4X03_0g6532</name>
</gene>
<organism evidence="2 3">
    <name type="scientific">Tilletia caries</name>
    <name type="common">wheat bunt fungus</name>
    <dbReference type="NCBI Taxonomy" id="13290"/>
    <lineage>
        <taxon>Eukaryota</taxon>
        <taxon>Fungi</taxon>
        <taxon>Dikarya</taxon>
        <taxon>Basidiomycota</taxon>
        <taxon>Ustilaginomycotina</taxon>
        <taxon>Exobasidiomycetes</taxon>
        <taxon>Tilletiales</taxon>
        <taxon>Tilletiaceae</taxon>
        <taxon>Tilletia</taxon>
    </lineage>
</organism>
<dbReference type="AlphaFoldDB" id="A0A177UTF3"/>
<evidence type="ECO:0000256" key="1">
    <source>
        <dbReference type="SAM" id="MobiDB-lite"/>
    </source>
</evidence>
<comment type="caution">
    <text evidence="2">The sequence shown here is derived from an EMBL/GenBank/DDBJ whole genome shotgun (WGS) entry which is preliminary data.</text>
</comment>
<sequence length="528" mass="57465">MTTNPPPRVSIADAVNPLVTAVPQMAEISTDETADSSHLTTLPEDRVAPPPSNLERQVANTNRLVESMLTKFDGLDRRLTTLETSLPSLSSPGVTPSVLAPTGAPATPTPAATTAATTQVNAAGFASNPRPGFVPPHLVPGATSSTPPRGVQVFRRLPTPTKKVFREVLGQLGSSVDKVIEGLTEADLEDSQPLLSTPDVEITVDHTVPSISVASNSSSSSRFRPCKPEYLPTYDGNPLELEKYLGRIGGILRTDPDEAWALAVLRSMPIRFSGDAEEWHSGMSPADAQRIKTFPDMAAAMRKEFRANRSEQRRLARARVWMPTAEPVATFYHVKLRALRVAFGQDQPDSVLVEDIVDSLPPTFRAMLRLPRVDPLLDDLRAELGTWEDTWRQIHPQFDIRPAATSPAAMSSTPPRRPTAASTAPTVASTPATSAPASGRADQLPARNGPPLASTYDPSRVIPAANGKLRQYRRPHDNVWIELRHPCTRCGQDHFNFEHNHLVPAVRVMEVDDDDYPEVEGLAEGESF</sequence>
<proteinExistence type="predicted"/>
<evidence type="ECO:0000313" key="3">
    <source>
        <dbReference type="Proteomes" id="UP000077671"/>
    </source>
</evidence>
<reference evidence="2" key="1">
    <citation type="submission" date="2016-04" db="EMBL/GenBank/DDBJ databases">
        <authorList>
            <person name="Nguyen H.D."/>
            <person name="Kesanakurti P."/>
            <person name="Cullis J."/>
            <person name="Levesque C.A."/>
            <person name="Hambleton S."/>
        </authorList>
    </citation>
    <scope>NUCLEOTIDE SEQUENCE</scope>
    <source>
        <strain evidence="2">DAOMC 238032</strain>
    </source>
</reference>
<name>A0A177UTF3_9BASI</name>
<protein>
    <submittedName>
        <fullName evidence="2">Uncharacterized protein</fullName>
    </submittedName>
</protein>
<accession>A0A177UTF3</accession>
<dbReference type="EMBL" id="LWDD02001277">
    <property type="protein sequence ID" value="KAE8250003.1"/>
    <property type="molecule type" value="Genomic_DNA"/>
</dbReference>
<feature type="region of interest" description="Disordered" evidence="1">
    <location>
        <begin position="404"/>
        <end position="459"/>
    </location>
</feature>